<organism evidence="2 3">
    <name type="scientific">Batillaria attramentaria</name>
    <dbReference type="NCBI Taxonomy" id="370345"/>
    <lineage>
        <taxon>Eukaryota</taxon>
        <taxon>Metazoa</taxon>
        <taxon>Spiralia</taxon>
        <taxon>Lophotrochozoa</taxon>
        <taxon>Mollusca</taxon>
        <taxon>Gastropoda</taxon>
        <taxon>Caenogastropoda</taxon>
        <taxon>Sorbeoconcha</taxon>
        <taxon>Cerithioidea</taxon>
        <taxon>Batillariidae</taxon>
        <taxon>Batillaria</taxon>
    </lineage>
</organism>
<feature type="coiled-coil region" evidence="1">
    <location>
        <begin position="125"/>
        <end position="152"/>
    </location>
</feature>
<gene>
    <name evidence="2" type="ORF">BaRGS_00015860</name>
</gene>
<reference evidence="2 3" key="1">
    <citation type="journal article" date="2023" name="Sci. Data">
        <title>Genome assembly of the Korean intertidal mud-creeper Batillaria attramentaria.</title>
        <authorList>
            <person name="Patra A.K."/>
            <person name="Ho P.T."/>
            <person name="Jun S."/>
            <person name="Lee S.J."/>
            <person name="Kim Y."/>
            <person name="Won Y.J."/>
        </authorList>
    </citation>
    <scope>NUCLEOTIDE SEQUENCE [LARGE SCALE GENOMIC DNA]</scope>
    <source>
        <strain evidence="2">Wonlab-2016</strain>
    </source>
</reference>
<evidence type="ECO:0000313" key="2">
    <source>
        <dbReference type="EMBL" id="KAK7492913.1"/>
    </source>
</evidence>
<dbReference type="AlphaFoldDB" id="A0ABD0L0V0"/>
<dbReference type="InterPro" id="IPR039491">
    <property type="entry name" value="REX1-B"/>
</dbReference>
<sequence>MAEASEQDDTRSPLELVKKFYTLQEERVEGYQFLESGFSAYLAGGPHYNFELYRSLVNEITQSFKCISEEIISIERCLRSVHQITGVADCIAKIQEAEKEKLDFTVQLQIDRQQATDNPEDECKRQQVSDLKEKLQQTTQKINEQMESFKYESEDLYTDGEER</sequence>
<keyword evidence="1" id="KW-0175">Coiled coil</keyword>
<proteinExistence type="predicted"/>
<dbReference type="PANTHER" id="PTHR28309">
    <property type="entry name" value="REQUIRED FOR EXCISION 1-B DOMAIN-CONTAINING PROTEIN"/>
    <property type="match status" value="1"/>
</dbReference>
<dbReference type="Proteomes" id="UP001519460">
    <property type="component" value="Unassembled WGS sequence"/>
</dbReference>
<protein>
    <submittedName>
        <fullName evidence="2">Uncharacterized protein</fullName>
    </submittedName>
</protein>
<name>A0ABD0L0V0_9CAEN</name>
<accession>A0ABD0L0V0</accession>
<keyword evidence="3" id="KW-1185">Reference proteome</keyword>
<comment type="caution">
    <text evidence="2">The sequence shown here is derived from an EMBL/GenBank/DDBJ whole genome shotgun (WGS) entry which is preliminary data.</text>
</comment>
<dbReference type="Pfam" id="PF14966">
    <property type="entry name" value="DNA_repr_REX1B"/>
    <property type="match status" value="1"/>
</dbReference>
<evidence type="ECO:0000256" key="1">
    <source>
        <dbReference type="SAM" id="Coils"/>
    </source>
</evidence>
<evidence type="ECO:0000313" key="3">
    <source>
        <dbReference type="Proteomes" id="UP001519460"/>
    </source>
</evidence>
<dbReference type="EMBL" id="JACVVK020000098">
    <property type="protein sequence ID" value="KAK7492913.1"/>
    <property type="molecule type" value="Genomic_DNA"/>
</dbReference>
<dbReference type="PANTHER" id="PTHR28309:SF1">
    <property type="entry name" value="REQUIRED FOR EXCISION 1-B DOMAIN-CONTAINING PROTEIN"/>
    <property type="match status" value="1"/>
</dbReference>